<name>A0ACC8ELC9_9PEZI</name>
<evidence type="ECO:0000313" key="1">
    <source>
        <dbReference type="EMBL" id="OCK87038.1"/>
    </source>
</evidence>
<keyword evidence="2" id="KW-1185">Reference proteome</keyword>
<evidence type="ECO:0000313" key="2">
    <source>
        <dbReference type="Proteomes" id="UP000250078"/>
    </source>
</evidence>
<proteinExistence type="predicted"/>
<accession>A0ACC8ELC9</accession>
<sequence length="685" mass="76074">MKVPSAAYVVAGLLARPALGVSGLVGYGIYPFEPPCAYACYTALSSLMLQCSDDMGSMGMMHGPSVVTPPQCRAGDTPYLTTLAWCMQTQCAKFNLPPSKLQLFWEQYSTEDPTVAPKWDYRTTLFNISEPLTQVLAKDAVDLNSTALVNPEVYESQYNALTAVYRENVVESGFGIAILVAGFGIPLVLTWLGYVPYMSGVLDKIKPYVVYPSTIGTYQVRPLPYLLGNVPTVGQSLYILAFIILNLILTAVHYQHKQPHAWYANLSKEVTAYIFYRTGVFAFVLLPLLLLFSSRNNFLLWLTNWSHSTFILLHRWIARICALQALLHTLTALPLYYPAEAKKQYWIWGAVAIVALMILTFASGLYVRSFAYEFFLISHILLSVFVIVGCWYHIYYWINLTWGYETWLYAACAVWFFDRLVRVGRVLKNGIRHAKATDLGGGYIRVDVDGIRWGFEPGYHVYTYFPTVTPLRPWENHPFSIVPTALLRPSHHSPGSDNGGQAGPDNIDLEKHRVGTERVKPAQEGRTAAGITILIKKSTGMTNYLQAHDSLLTLLDGPYPNNSMKAVLRSDRLLLIGGGIGITGVLPWVTHHSNVKLCWSVRETAKCLVEEVNGALNKITEKDIRVGNRLNISELLAEEASSGWARVGVVVSGPGGLCDDVRAAVVAAGKSGKTVFELEVDAYSW</sequence>
<reference evidence="1 2" key="1">
    <citation type="journal article" date="2016" name="Nat. Commun.">
        <title>Ectomycorrhizal ecology is imprinted in the genome of the dominant symbiotic fungus Cenococcum geophilum.</title>
        <authorList>
            <consortium name="DOE Joint Genome Institute"/>
            <person name="Peter M."/>
            <person name="Kohler A."/>
            <person name="Ohm R.A."/>
            <person name="Kuo A."/>
            <person name="Krutzmann J."/>
            <person name="Morin E."/>
            <person name="Arend M."/>
            <person name="Barry K.W."/>
            <person name="Binder M."/>
            <person name="Choi C."/>
            <person name="Clum A."/>
            <person name="Copeland A."/>
            <person name="Grisel N."/>
            <person name="Haridas S."/>
            <person name="Kipfer T."/>
            <person name="LaButti K."/>
            <person name="Lindquist E."/>
            <person name="Lipzen A."/>
            <person name="Maire R."/>
            <person name="Meier B."/>
            <person name="Mihaltcheva S."/>
            <person name="Molinier V."/>
            <person name="Murat C."/>
            <person name="Poggeler S."/>
            <person name="Quandt C.A."/>
            <person name="Sperisen C."/>
            <person name="Tritt A."/>
            <person name="Tisserant E."/>
            <person name="Crous P.W."/>
            <person name="Henrissat B."/>
            <person name="Nehls U."/>
            <person name="Egli S."/>
            <person name="Spatafora J.W."/>
            <person name="Grigoriev I.V."/>
            <person name="Martin F.M."/>
        </authorList>
    </citation>
    <scope>NUCLEOTIDE SEQUENCE [LARGE SCALE GENOMIC DNA]</scope>
    <source>
        <strain evidence="1 2">1.58</strain>
    </source>
</reference>
<gene>
    <name evidence="1" type="ORF">K441DRAFT_701531</name>
</gene>
<dbReference type="Proteomes" id="UP000250078">
    <property type="component" value="Unassembled WGS sequence"/>
</dbReference>
<protein>
    <submittedName>
        <fullName evidence="1">Uncharacterized protein</fullName>
    </submittedName>
</protein>
<dbReference type="EMBL" id="KV748274">
    <property type="protein sequence ID" value="OCK87038.1"/>
    <property type="molecule type" value="Genomic_DNA"/>
</dbReference>
<organism evidence="1 2">
    <name type="scientific">Cenococcum geophilum 1.58</name>
    <dbReference type="NCBI Taxonomy" id="794803"/>
    <lineage>
        <taxon>Eukaryota</taxon>
        <taxon>Fungi</taxon>
        <taxon>Dikarya</taxon>
        <taxon>Ascomycota</taxon>
        <taxon>Pezizomycotina</taxon>
        <taxon>Dothideomycetes</taxon>
        <taxon>Pleosporomycetidae</taxon>
        <taxon>Gloniales</taxon>
        <taxon>Gloniaceae</taxon>
        <taxon>Cenococcum</taxon>
    </lineage>
</organism>